<dbReference type="InterPro" id="IPR024209">
    <property type="entry name" value="CDIF630_02480-like"/>
</dbReference>
<proteinExistence type="predicted"/>
<dbReference type="AlphaFoldDB" id="A0A0C7SMD4"/>
<dbReference type="Proteomes" id="UP000049127">
    <property type="component" value="Unassembled WGS sequence"/>
</dbReference>
<sequence length="65" mass="7242">MNNENKSKALSGKNNKRLKAHRPMTNEANAAWAGTEHLKKESNVSIPPLTNVEEAKDWVDNGSRL</sequence>
<evidence type="ECO:0000313" key="3">
    <source>
        <dbReference type="Proteomes" id="UP000049127"/>
    </source>
</evidence>
<evidence type="ECO:0000256" key="1">
    <source>
        <dbReference type="SAM" id="MobiDB-lite"/>
    </source>
</evidence>
<gene>
    <name evidence="2" type="ORF">R28058_08211</name>
</gene>
<feature type="region of interest" description="Disordered" evidence="1">
    <location>
        <begin position="1"/>
        <end position="65"/>
    </location>
</feature>
<protein>
    <submittedName>
        <fullName evidence="2">Domain of uncharacterized function (DUF3787)</fullName>
    </submittedName>
</protein>
<dbReference type="EMBL" id="CEKZ01000003">
    <property type="protein sequence ID" value="CEQ03088.1"/>
    <property type="molecule type" value="Genomic_DNA"/>
</dbReference>
<organism evidence="2 3">
    <name type="scientific">Paraclostridium sordellii</name>
    <name type="common">Clostridium sordellii</name>
    <dbReference type="NCBI Taxonomy" id="1505"/>
    <lineage>
        <taxon>Bacteria</taxon>
        <taxon>Bacillati</taxon>
        <taxon>Bacillota</taxon>
        <taxon>Clostridia</taxon>
        <taxon>Peptostreptococcales</taxon>
        <taxon>Peptostreptococcaceae</taxon>
        <taxon>Paraclostridium</taxon>
    </lineage>
</organism>
<accession>A0A0C7SMD4</accession>
<evidence type="ECO:0000313" key="2">
    <source>
        <dbReference type="EMBL" id="CEQ03088.1"/>
    </source>
</evidence>
<reference evidence="2 3" key="1">
    <citation type="submission" date="2015-01" db="EMBL/GenBank/DDBJ databases">
        <authorList>
            <person name="Aslett A.Martin."/>
            <person name="De Silva Nishadi"/>
        </authorList>
    </citation>
    <scope>NUCLEOTIDE SEQUENCE [LARGE SCALE GENOMIC DNA]</scope>
    <source>
        <strain evidence="2 3">R28058</strain>
    </source>
</reference>
<name>A0A0C7SMD4_PARSO</name>
<dbReference type="Pfam" id="PF12655">
    <property type="entry name" value="CDIF630_02480-like"/>
    <property type="match status" value="1"/>
</dbReference>
<dbReference type="RefSeq" id="WP_156987206.1">
    <property type="nucleotide sequence ID" value="NZ_CDNF01000003.1"/>
</dbReference>